<name>A0ABQ8KD55_9APHY</name>
<feature type="region of interest" description="Disordered" evidence="7">
    <location>
        <begin position="773"/>
        <end position="794"/>
    </location>
</feature>
<evidence type="ECO:0000256" key="4">
    <source>
        <dbReference type="ARBA" id="ARBA00022786"/>
    </source>
</evidence>
<dbReference type="InterPro" id="IPR024789">
    <property type="entry name" value="APC4"/>
</dbReference>
<feature type="compositionally biased region" description="Low complexity" evidence="7">
    <location>
        <begin position="998"/>
        <end position="1017"/>
    </location>
</feature>
<evidence type="ECO:0000256" key="6">
    <source>
        <dbReference type="SAM" id="Coils"/>
    </source>
</evidence>
<dbReference type="Proteomes" id="UP000814176">
    <property type="component" value="Unassembled WGS sequence"/>
</dbReference>
<feature type="region of interest" description="Disordered" evidence="7">
    <location>
        <begin position="935"/>
        <end position="966"/>
    </location>
</feature>
<comment type="caution">
    <text evidence="9">The sequence shown here is derived from an EMBL/GenBank/DDBJ whole genome shotgun (WGS) entry which is preliminary data.</text>
</comment>
<dbReference type="SUPFAM" id="SSF57959">
    <property type="entry name" value="Leucine zipper domain"/>
    <property type="match status" value="1"/>
</dbReference>
<dbReference type="PANTHER" id="PTHR13260">
    <property type="entry name" value="ANAPHASE PROMOTING COMPLEX SUBUNIT 4 APC4"/>
    <property type="match status" value="1"/>
</dbReference>
<dbReference type="Gene3D" id="1.20.5.170">
    <property type="match status" value="1"/>
</dbReference>
<feature type="region of interest" description="Disordered" evidence="7">
    <location>
        <begin position="1096"/>
        <end position="1188"/>
    </location>
</feature>
<gene>
    <name evidence="9" type="ORF">C8Q71DRAFT_709633</name>
</gene>
<evidence type="ECO:0000256" key="7">
    <source>
        <dbReference type="SAM" id="MobiDB-lite"/>
    </source>
</evidence>
<dbReference type="PANTHER" id="PTHR13260:SF0">
    <property type="entry name" value="ANAPHASE-PROMOTING COMPLEX SUBUNIT 4"/>
    <property type="match status" value="1"/>
</dbReference>
<keyword evidence="4" id="KW-0833">Ubl conjugation pathway</keyword>
<evidence type="ECO:0000256" key="1">
    <source>
        <dbReference type="ARBA" id="ARBA00016067"/>
    </source>
</evidence>
<keyword evidence="5" id="KW-0131">Cell cycle</keyword>
<feature type="coiled-coil region" evidence="6">
    <location>
        <begin position="814"/>
        <end position="862"/>
    </location>
</feature>
<evidence type="ECO:0000313" key="9">
    <source>
        <dbReference type="EMBL" id="KAH9835569.1"/>
    </source>
</evidence>
<feature type="domain" description="BZIP" evidence="8">
    <location>
        <begin position="795"/>
        <end position="809"/>
    </location>
</feature>
<keyword evidence="3" id="KW-0498">Mitosis</keyword>
<feature type="region of interest" description="Disordered" evidence="7">
    <location>
        <begin position="986"/>
        <end position="1034"/>
    </location>
</feature>
<evidence type="ECO:0000313" key="10">
    <source>
        <dbReference type="Proteomes" id="UP000814176"/>
    </source>
</evidence>
<reference evidence="9 10" key="1">
    <citation type="journal article" date="2021" name="Environ. Microbiol.">
        <title>Gene family expansions and transcriptome signatures uncover fungal adaptations to wood decay.</title>
        <authorList>
            <person name="Hage H."/>
            <person name="Miyauchi S."/>
            <person name="Viragh M."/>
            <person name="Drula E."/>
            <person name="Min B."/>
            <person name="Chaduli D."/>
            <person name="Navarro D."/>
            <person name="Favel A."/>
            <person name="Norest M."/>
            <person name="Lesage-Meessen L."/>
            <person name="Balint B."/>
            <person name="Merenyi Z."/>
            <person name="de Eugenio L."/>
            <person name="Morin E."/>
            <person name="Martinez A.T."/>
            <person name="Baldrian P."/>
            <person name="Stursova M."/>
            <person name="Martinez M.J."/>
            <person name="Novotny C."/>
            <person name="Magnuson J.K."/>
            <person name="Spatafora J.W."/>
            <person name="Maurice S."/>
            <person name="Pangilinan J."/>
            <person name="Andreopoulos W."/>
            <person name="LaButti K."/>
            <person name="Hundley H."/>
            <person name="Na H."/>
            <person name="Kuo A."/>
            <person name="Barry K."/>
            <person name="Lipzen A."/>
            <person name="Henrissat B."/>
            <person name="Riley R."/>
            <person name="Ahrendt S."/>
            <person name="Nagy L.G."/>
            <person name="Grigoriev I.V."/>
            <person name="Martin F."/>
            <person name="Rosso M.N."/>
        </authorList>
    </citation>
    <scope>NUCLEOTIDE SEQUENCE [LARGE SCALE GENOMIC DNA]</scope>
    <source>
        <strain evidence="9 10">CIRM-BRFM 1785</strain>
    </source>
</reference>
<sequence length="1250" mass="136973">MQGSKVWEVDLDNDGAMSGEEVVGVAWSPDCQTVAVAHKPPRVTLHSIQDGHQERSISITLAPSDIGTTKASSLSGIWWFMQEKKESTSDIPDIFKRGFDITGSAHSILKGQSLLDPLLDDSQPLTATDLFAFKQKPARGVASTQPPVISSWPTLPTDLLSASIQSAKIGGQRPRPGEDLDEVDLTNTDSVLAVADDAGNLHCFLDGSYPLGIVAVGPDLVSISLSKDNDLLFAHPQFTEPKVTALRPFVIQLPHLQRRALRDVARVSSSVRELVWYTMRVVKDMRTAWFGGEAQNGARELGPKWIRALETRMKDEFGQDEPYAMLDLTNLLATGRATEALADYLGSGEQMTERGMQKWEQSMIESLVMLRDYSEKRVAPACQRLHLLLEEAYGWSLLPQYQLCGINTAQVTACMDLAGRAVLLAGWLAATARRELVRFTEYMFWLRYETARLNTSGEGHNHAPVPRHDILEVNDYLMSGLVVSPIDRWFMGPVPQFSPHDLGSSSTDVVARNSRRWRMSEQNIKQRDLSHLDRNLDSLVQELAARSHRIFLDAANATARSAVSLSSANPAQLQDTTLLHALESNSPVLIRERTAARYTQFLLIQLPRVADRSYLCIARLHHGTEGMQRPVQVEVAVVECCIPVNDASETKIPFDLLDAEFFDDSVFIIVYRETTQPGSASIATVGYGDLIYTAIELESYLTDFARESLGLEVLSRLEREQLSSEAAPLIQTRRLAGCREGRVALAVNGRTGRRVACVLDGAGTALEILDIEGEEEETEASPDDNASRVSEAALRKKKNADAQAAFRARRANYIATLEQTVTNLETVVLQLQDSCKEAKSQNDSLQREVERWKQAARQNERAAKRFQLLQAQQRSSGMIANGQSHEYSSLHQPSAVGAPPMSPSLIAHYGDNGMRYASNGDQSVSLGGAFQHAGMTQDVQQRSPTAYSNAVAANGSGDGRSQHMDSQRMHRYDQYYAMSNGAGHDGQWAHSGGQAGMSPSDVLDSGSSSHSPSYVESPTLTSPELGYPQYSMDEKSDILDSPSYVFNTDSRSISPAVSTPTSSSSASSVATFPFTFQSEPMMQDRTEFGYRRTGPAPQLTLHGGMADITVAPPRRDGSRYGVPRLSNPLTDRPITQALAAYSRSENESGGRDHDSDSESSYGYSRSRQRSEAPSGHGSRSPSPVPPICGTLAVIKAQAFGALRRTRTKGKRTTESAARAAVEALEARGIEMGITVGSKRPRLHDDVDARP</sequence>
<evidence type="ECO:0000256" key="2">
    <source>
        <dbReference type="ARBA" id="ARBA00022618"/>
    </source>
</evidence>
<accession>A0ABQ8KD55</accession>
<dbReference type="InterPro" id="IPR024790">
    <property type="entry name" value="APC4_long_dom"/>
</dbReference>
<feature type="compositionally biased region" description="Basic and acidic residues" evidence="7">
    <location>
        <begin position="1144"/>
        <end position="1156"/>
    </location>
</feature>
<dbReference type="EMBL" id="JADCUA010000012">
    <property type="protein sequence ID" value="KAH9835569.1"/>
    <property type="molecule type" value="Genomic_DNA"/>
</dbReference>
<evidence type="ECO:0000256" key="3">
    <source>
        <dbReference type="ARBA" id="ARBA00022776"/>
    </source>
</evidence>
<proteinExistence type="predicted"/>
<dbReference type="GeneID" id="72001428"/>
<keyword evidence="10" id="KW-1185">Reference proteome</keyword>
<dbReference type="Pfam" id="PF12896">
    <property type="entry name" value="ANAPC4"/>
    <property type="match status" value="1"/>
</dbReference>
<organism evidence="9 10">
    <name type="scientific">Rhodofomes roseus</name>
    <dbReference type="NCBI Taxonomy" id="34475"/>
    <lineage>
        <taxon>Eukaryota</taxon>
        <taxon>Fungi</taxon>
        <taxon>Dikarya</taxon>
        <taxon>Basidiomycota</taxon>
        <taxon>Agaricomycotina</taxon>
        <taxon>Agaricomycetes</taxon>
        <taxon>Polyporales</taxon>
        <taxon>Rhodofomes</taxon>
    </lineage>
</organism>
<evidence type="ECO:0000259" key="8">
    <source>
        <dbReference type="PROSITE" id="PS00036"/>
    </source>
</evidence>
<dbReference type="PROSITE" id="PS00036">
    <property type="entry name" value="BZIP_BASIC"/>
    <property type="match status" value="1"/>
</dbReference>
<feature type="compositionally biased region" description="Acidic residues" evidence="7">
    <location>
        <begin position="773"/>
        <end position="782"/>
    </location>
</feature>
<evidence type="ECO:0000256" key="5">
    <source>
        <dbReference type="ARBA" id="ARBA00023306"/>
    </source>
</evidence>
<feature type="compositionally biased region" description="Polar residues" evidence="7">
    <location>
        <begin position="937"/>
        <end position="948"/>
    </location>
</feature>
<dbReference type="RefSeq" id="XP_047777946.1">
    <property type="nucleotide sequence ID" value="XM_047920696.1"/>
</dbReference>
<protein>
    <recommendedName>
        <fullName evidence="1">Anaphase-promoting complex subunit 4</fullName>
    </recommendedName>
</protein>
<dbReference type="InterPro" id="IPR004827">
    <property type="entry name" value="bZIP"/>
</dbReference>
<keyword evidence="6" id="KW-0175">Coiled coil</keyword>
<dbReference type="InterPro" id="IPR046347">
    <property type="entry name" value="bZIP_sf"/>
</dbReference>
<keyword evidence="2" id="KW-0132">Cell division</keyword>